<protein>
    <submittedName>
        <fullName evidence="2">Uncharacterized protein</fullName>
    </submittedName>
</protein>
<evidence type="ECO:0000256" key="1">
    <source>
        <dbReference type="SAM" id="MobiDB-lite"/>
    </source>
</evidence>
<feature type="compositionally biased region" description="Polar residues" evidence="1">
    <location>
        <begin position="13"/>
        <end position="41"/>
    </location>
</feature>
<evidence type="ECO:0000313" key="2">
    <source>
        <dbReference type="EMBL" id="GAA0662995.1"/>
    </source>
</evidence>
<name>A0AAV3T7S1_9EURY</name>
<proteinExistence type="predicted"/>
<organism evidence="2 3">
    <name type="scientific">Natronoarchaeum mannanilyticum</name>
    <dbReference type="NCBI Taxonomy" id="926360"/>
    <lineage>
        <taxon>Archaea</taxon>
        <taxon>Methanobacteriati</taxon>
        <taxon>Methanobacteriota</taxon>
        <taxon>Stenosarchaea group</taxon>
        <taxon>Halobacteria</taxon>
        <taxon>Halobacteriales</taxon>
        <taxon>Natronoarchaeaceae</taxon>
    </lineage>
</organism>
<dbReference type="AlphaFoldDB" id="A0AAV3T7S1"/>
<evidence type="ECO:0000313" key="3">
    <source>
        <dbReference type="Proteomes" id="UP001500420"/>
    </source>
</evidence>
<reference evidence="2 3" key="1">
    <citation type="journal article" date="2019" name="Int. J. Syst. Evol. Microbiol.">
        <title>The Global Catalogue of Microorganisms (GCM) 10K type strain sequencing project: providing services to taxonomists for standard genome sequencing and annotation.</title>
        <authorList>
            <consortium name="The Broad Institute Genomics Platform"/>
            <consortium name="The Broad Institute Genome Sequencing Center for Infectious Disease"/>
            <person name="Wu L."/>
            <person name="Ma J."/>
        </authorList>
    </citation>
    <scope>NUCLEOTIDE SEQUENCE [LARGE SCALE GENOMIC DNA]</scope>
    <source>
        <strain evidence="2 3">JCM 16328</strain>
    </source>
</reference>
<dbReference type="EMBL" id="BAAADV010000001">
    <property type="protein sequence ID" value="GAA0662995.1"/>
    <property type="molecule type" value="Genomic_DNA"/>
</dbReference>
<comment type="caution">
    <text evidence="2">The sequence shown here is derived from an EMBL/GenBank/DDBJ whole genome shotgun (WGS) entry which is preliminary data.</text>
</comment>
<sequence>MNSGDGLGHPNSERCSNGRFPTSPRSCYGQSTADTPVSTGENARAAAGSGDSGPSTEERYAADEAATALRDRGFGVQHEAVRPETFLLVATAE</sequence>
<gene>
    <name evidence="2" type="ORF">GCM10009020_04450</name>
</gene>
<accession>A0AAV3T7S1</accession>
<feature type="region of interest" description="Disordered" evidence="1">
    <location>
        <begin position="1"/>
        <end position="60"/>
    </location>
</feature>
<dbReference type="Proteomes" id="UP001500420">
    <property type="component" value="Unassembled WGS sequence"/>
</dbReference>
<keyword evidence="3" id="KW-1185">Reference proteome</keyword>